<accession>A0A399SPB3</accession>
<sequence>MQWAAKGRLYAVGDSDALEYALRHARGSGLETPWGTLEYLPVLEGELGGTIDPHDSVISIKAFLARETAKLIQSTS</sequence>
<dbReference type="Proteomes" id="UP000266634">
    <property type="component" value="Unassembled WGS sequence"/>
</dbReference>
<name>A0A399SPB3_9MICO</name>
<evidence type="ECO:0000313" key="2">
    <source>
        <dbReference type="Proteomes" id="UP000266634"/>
    </source>
</evidence>
<dbReference type="EMBL" id="QWEA01000086">
    <property type="protein sequence ID" value="RIJ44143.1"/>
    <property type="molecule type" value="Genomic_DNA"/>
</dbReference>
<proteinExistence type="predicted"/>
<evidence type="ECO:0000313" key="1">
    <source>
        <dbReference type="EMBL" id="RIJ44143.1"/>
    </source>
</evidence>
<organism evidence="1 2">
    <name type="scientific">Clavibacter michiganensis subsp. insidiosus</name>
    <dbReference type="NCBI Taxonomy" id="33014"/>
    <lineage>
        <taxon>Bacteria</taxon>
        <taxon>Bacillati</taxon>
        <taxon>Actinomycetota</taxon>
        <taxon>Actinomycetes</taxon>
        <taxon>Micrococcales</taxon>
        <taxon>Microbacteriaceae</taxon>
        <taxon>Clavibacter</taxon>
    </lineage>
</organism>
<protein>
    <submittedName>
        <fullName evidence="1">Uncharacterized protein</fullName>
    </submittedName>
</protein>
<comment type="caution">
    <text evidence="1">The sequence shown here is derived from an EMBL/GenBank/DDBJ whole genome shotgun (WGS) entry which is preliminary data.</text>
</comment>
<gene>
    <name evidence="1" type="ORF">DZF93_03925</name>
</gene>
<dbReference type="AlphaFoldDB" id="A0A399SPB3"/>
<reference evidence="1 2" key="1">
    <citation type="submission" date="2018-08" db="EMBL/GenBank/DDBJ databases">
        <title>Genome Sequence of Clavibacter michiganensis Subspecies type strains, and the Atypical Peach-Colored Strains Isolated from Tomato.</title>
        <authorList>
            <person name="Osdaghi E."/>
            <person name="Portier P."/>
            <person name="Briand M."/>
            <person name="Jacques M.-A."/>
        </authorList>
    </citation>
    <scope>NUCLEOTIDE SEQUENCE [LARGE SCALE GENOMIC DNA]</scope>
    <source>
        <strain evidence="1 2">CFBP 6488</strain>
    </source>
</reference>